<protein>
    <submittedName>
        <fullName evidence="1">Uncharacterized protein</fullName>
    </submittedName>
</protein>
<proteinExistence type="predicted"/>
<keyword evidence="2" id="KW-1185">Reference proteome</keyword>
<dbReference type="EMBL" id="CM017713">
    <property type="protein sequence ID" value="TYG36381.1"/>
    <property type="molecule type" value="Genomic_DNA"/>
</dbReference>
<reference evidence="1 2" key="1">
    <citation type="submission" date="2019-06" db="EMBL/GenBank/DDBJ databases">
        <title>WGS assembly of Gossypium darwinii.</title>
        <authorList>
            <person name="Chen Z.J."/>
            <person name="Sreedasyam A."/>
            <person name="Ando A."/>
            <person name="Song Q."/>
            <person name="De L."/>
            <person name="Hulse-Kemp A."/>
            <person name="Ding M."/>
            <person name="Ye W."/>
            <person name="Kirkbride R."/>
            <person name="Jenkins J."/>
            <person name="Plott C."/>
            <person name="Lovell J."/>
            <person name="Lin Y.-M."/>
            <person name="Vaughn R."/>
            <person name="Liu B."/>
            <person name="Li W."/>
            <person name="Simpson S."/>
            <person name="Scheffler B."/>
            <person name="Saski C."/>
            <person name="Grover C."/>
            <person name="Hu G."/>
            <person name="Conover J."/>
            <person name="Carlson J."/>
            <person name="Shu S."/>
            <person name="Boston L."/>
            <person name="Williams M."/>
            <person name="Peterson D."/>
            <person name="Mcgee K."/>
            <person name="Jones D."/>
            <person name="Wendel J."/>
            <person name="Stelly D."/>
            <person name="Grimwood J."/>
            <person name="Schmutz J."/>
        </authorList>
    </citation>
    <scope>NUCLEOTIDE SEQUENCE [LARGE SCALE GENOMIC DNA]</scope>
    <source>
        <strain evidence="1">1808015.09</strain>
    </source>
</reference>
<organism evidence="1 2">
    <name type="scientific">Gossypium darwinii</name>
    <name type="common">Darwin's cotton</name>
    <name type="synonym">Gossypium barbadense var. darwinii</name>
    <dbReference type="NCBI Taxonomy" id="34276"/>
    <lineage>
        <taxon>Eukaryota</taxon>
        <taxon>Viridiplantae</taxon>
        <taxon>Streptophyta</taxon>
        <taxon>Embryophyta</taxon>
        <taxon>Tracheophyta</taxon>
        <taxon>Spermatophyta</taxon>
        <taxon>Magnoliopsida</taxon>
        <taxon>eudicotyledons</taxon>
        <taxon>Gunneridae</taxon>
        <taxon>Pentapetalae</taxon>
        <taxon>rosids</taxon>
        <taxon>malvids</taxon>
        <taxon>Malvales</taxon>
        <taxon>Malvaceae</taxon>
        <taxon>Malvoideae</taxon>
        <taxon>Gossypium</taxon>
    </lineage>
</organism>
<gene>
    <name evidence="1" type="ORF">ES288_D13G060800v1</name>
</gene>
<dbReference type="AlphaFoldDB" id="A0A5D1ZV00"/>
<dbReference type="Proteomes" id="UP000323506">
    <property type="component" value="Chromosome D13"/>
</dbReference>
<evidence type="ECO:0000313" key="1">
    <source>
        <dbReference type="EMBL" id="TYG36381.1"/>
    </source>
</evidence>
<name>A0A5D1ZV00_GOSDA</name>
<sequence length="66" mass="7095">MTPERARIALPGIRPAWRYGGGRTEMCVAVCAWRSPAYGCGAGRRLLLLLGFSGFGKSLGLNWVLG</sequence>
<accession>A0A5D1ZV00</accession>
<evidence type="ECO:0000313" key="2">
    <source>
        <dbReference type="Proteomes" id="UP000323506"/>
    </source>
</evidence>